<dbReference type="SUPFAM" id="SSF53254">
    <property type="entry name" value="Phosphoglycerate mutase-like"/>
    <property type="match status" value="1"/>
</dbReference>
<dbReference type="InterPro" id="IPR013078">
    <property type="entry name" value="His_Pase_superF_clade-1"/>
</dbReference>
<dbReference type="EMBL" id="JBEDNQ010000011">
    <property type="protein sequence ID" value="MEQ3553588.1"/>
    <property type="molecule type" value="Genomic_DNA"/>
</dbReference>
<dbReference type="RefSeq" id="WP_349300655.1">
    <property type="nucleotide sequence ID" value="NZ_JBEDNQ010000011.1"/>
</dbReference>
<keyword evidence="4" id="KW-1185">Reference proteome</keyword>
<protein>
    <submittedName>
        <fullName evidence="3">Histidine phosphatase family protein</fullName>
        <ecNumber evidence="3">3.1.3.-</ecNumber>
    </submittedName>
</protein>
<dbReference type="PANTHER" id="PTHR48100:SF1">
    <property type="entry name" value="HISTIDINE PHOSPHATASE FAMILY PROTEIN-RELATED"/>
    <property type="match status" value="1"/>
</dbReference>
<sequence length="192" mass="20095">MRLLLVRHGETAANAARRLQGDSDVPLSGAGRAGARDLGPLVASYRPEHVVVSPLDRTRETARLLGVSPDRVDPRWQEADLGQWTDRFVDDLPAAEYAAWRAGELTPPGGESFAGMTARVTGALADLPGDGVVLVVTHGGPIRAVLDHLLGLRPSRLVPVGPASLTVLDHDGGGTRLRAYNLGGPVSGVPVG</sequence>
<dbReference type="PANTHER" id="PTHR48100">
    <property type="entry name" value="BROAD-SPECIFICITY PHOSPHATASE YOR283W-RELATED"/>
    <property type="match status" value="1"/>
</dbReference>
<accession>A0ABV1KI49</accession>
<dbReference type="SMART" id="SM00855">
    <property type="entry name" value="PGAM"/>
    <property type="match status" value="1"/>
</dbReference>
<dbReference type="Gene3D" id="3.40.50.1240">
    <property type="entry name" value="Phosphoglycerate mutase-like"/>
    <property type="match status" value="1"/>
</dbReference>
<dbReference type="InterPro" id="IPR001345">
    <property type="entry name" value="PG/BPGM_mutase_AS"/>
</dbReference>
<dbReference type="PROSITE" id="PS00175">
    <property type="entry name" value="PG_MUTASE"/>
    <property type="match status" value="1"/>
</dbReference>
<keyword evidence="2" id="KW-0413">Isomerase</keyword>
<dbReference type="Pfam" id="PF00300">
    <property type="entry name" value="His_Phos_1"/>
    <property type="match status" value="1"/>
</dbReference>
<dbReference type="EC" id="3.1.3.-" evidence="3"/>
<proteinExistence type="predicted"/>
<dbReference type="InterPro" id="IPR050275">
    <property type="entry name" value="PGM_Phosphatase"/>
</dbReference>
<keyword evidence="3" id="KW-0378">Hydrolase</keyword>
<comment type="caution">
    <text evidence="3">The sequence shown here is derived from an EMBL/GenBank/DDBJ whole genome shotgun (WGS) entry which is preliminary data.</text>
</comment>
<reference evidence="3 4" key="1">
    <citation type="submission" date="2024-03" db="EMBL/GenBank/DDBJ databases">
        <title>Draft genome sequence of Pseudonocardia nematodicida JCM 31783.</title>
        <authorList>
            <person name="Butdee W."/>
            <person name="Duangmal K."/>
        </authorList>
    </citation>
    <scope>NUCLEOTIDE SEQUENCE [LARGE SCALE GENOMIC DNA]</scope>
    <source>
        <strain evidence="3 4">JCM 31783</strain>
    </source>
</reference>
<evidence type="ECO:0000256" key="1">
    <source>
        <dbReference type="ARBA" id="ARBA00023152"/>
    </source>
</evidence>
<organism evidence="3 4">
    <name type="scientific">Pseudonocardia nematodicida</name>
    <dbReference type="NCBI Taxonomy" id="1206997"/>
    <lineage>
        <taxon>Bacteria</taxon>
        <taxon>Bacillati</taxon>
        <taxon>Actinomycetota</taxon>
        <taxon>Actinomycetes</taxon>
        <taxon>Pseudonocardiales</taxon>
        <taxon>Pseudonocardiaceae</taxon>
        <taxon>Pseudonocardia</taxon>
    </lineage>
</organism>
<evidence type="ECO:0000313" key="3">
    <source>
        <dbReference type="EMBL" id="MEQ3553588.1"/>
    </source>
</evidence>
<keyword evidence="1" id="KW-0324">Glycolysis</keyword>
<dbReference type="CDD" id="cd07067">
    <property type="entry name" value="HP_PGM_like"/>
    <property type="match status" value="1"/>
</dbReference>
<name>A0ABV1KI49_9PSEU</name>
<evidence type="ECO:0000256" key="2">
    <source>
        <dbReference type="ARBA" id="ARBA00023235"/>
    </source>
</evidence>
<evidence type="ECO:0000313" key="4">
    <source>
        <dbReference type="Proteomes" id="UP001494902"/>
    </source>
</evidence>
<dbReference type="GO" id="GO:0016787">
    <property type="term" value="F:hydrolase activity"/>
    <property type="evidence" value="ECO:0007669"/>
    <property type="project" value="UniProtKB-KW"/>
</dbReference>
<dbReference type="InterPro" id="IPR029033">
    <property type="entry name" value="His_PPase_superfam"/>
</dbReference>
<dbReference type="Proteomes" id="UP001494902">
    <property type="component" value="Unassembled WGS sequence"/>
</dbReference>
<gene>
    <name evidence="3" type="ORF">WIS52_24205</name>
</gene>